<feature type="region of interest" description="Disordered" evidence="1">
    <location>
        <begin position="24"/>
        <end position="45"/>
    </location>
</feature>
<protein>
    <submittedName>
        <fullName evidence="2">Uncharacterized protein</fullName>
    </submittedName>
</protein>
<dbReference type="EMBL" id="JNVC02000005">
    <property type="protein sequence ID" value="KEZ51681.1"/>
    <property type="molecule type" value="Genomic_DNA"/>
</dbReference>
<name>A0A084GWG9_METID</name>
<organism evidence="2 3">
    <name type="scientific">Metabacillus indicus</name>
    <name type="common">Bacillus indicus</name>
    <dbReference type="NCBI Taxonomy" id="246786"/>
    <lineage>
        <taxon>Bacteria</taxon>
        <taxon>Bacillati</taxon>
        <taxon>Bacillota</taxon>
        <taxon>Bacilli</taxon>
        <taxon>Bacillales</taxon>
        <taxon>Bacillaceae</taxon>
        <taxon>Metabacillus</taxon>
    </lineage>
</organism>
<evidence type="ECO:0000313" key="3">
    <source>
        <dbReference type="Proteomes" id="UP000028549"/>
    </source>
</evidence>
<dbReference type="STRING" id="246786.GS18_0211185"/>
<accession>A0A084GWG9</accession>
<dbReference type="RefSeq" id="WP_035207128.1">
    <property type="nucleotide sequence ID" value="NZ_JNVC02000005.1"/>
</dbReference>
<keyword evidence="3" id="KW-1185">Reference proteome</keyword>
<comment type="caution">
    <text evidence="2">The sequence shown here is derived from an EMBL/GenBank/DDBJ whole genome shotgun (WGS) entry which is preliminary data.</text>
</comment>
<dbReference type="AlphaFoldDB" id="A0A084GWG9"/>
<proteinExistence type="predicted"/>
<reference evidence="2 3" key="1">
    <citation type="journal article" date="2005" name="Int. J. Syst. Evol. Microbiol.">
        <title>Bacillus cibi sp. nov., isolated from jeotgal, a traditional Korean fermented seafood.</title>
        <authorList>
            <person name="Yoon J.H."/>
            <person name="Lee C.H."/>
            <person name="Oh T.K."/>
        </authorList>
    </citation>
    <scope>NUCLEOTIDE SEQUENCE [LARGE SCALE GENOMIC DNA]</scope>
    <source>
        <strain evidence="2 3">DSM 16189</strain>
    </source>
</reference>
<evidence type="ECO:0000256" key="1">
    <source>
        <dbReference type="SAM" id="MobiDB-lite"/>
    </source>
</evidence>
<evidence type="ECO:0000313" key="2">
    <source>
        <dbReference type="EMBL" id="KEZ51681.1"/>
    </source>
</evidence>
<sequence length="70" mass="7082">MGFFILVVLFVGILAVMGIVGDNKKRSRHRDSSGYTYTSSDNGRDCHSDSGFFGGGDSGGGDCGGGGGGD</sequence>
<dbReference type="Proteomes" id="UP000028549">
    <property type="component" value="Unassembled WGS sequence"/>
</dbReference>
<gene>
    <name evidence="2" type="ORF">GS18_0211185</name>
</gene>